<dbReference type="GO" id="GO:0046983">
    <property type="term" value="F:protein dimerization activity"/>
    <property type="evidence" value="ECO:0007669"/>
    <property type="project" value="UniProtKB-UniRule"/>
</dbReference>
<dbReference type="GO" id="GO:0009376">
    <property type="term" value="C:HslUV protease complex"/>
    <property type="evidence" value="ECO:0007669"/>
    <property type="project" value="TreeGrafter"/>
</dbReference>
<dbReference type="SMART" id="SM00382">
    <property type="entry name" value="AAA"/>
    <property type="match status" value="1"/>
</dbReference>
<evidence type="ECO:0000313" key="10">
    <source>
        <dbReference type="Proteomes" id="UP000322244"/>
    </source>
</evidence>
<dbReference type="Gene3D" id="6.20.220.10">
    <property type="entry name" value="ClpX chaperone, C4-type zinc finger domain"/>
    <property type="match status" value="1"/>
</dbReference>
<dbReference type="Gene3D" id="1.10.8.60">
    <property type="match status" value="1"/>
</dbReference>
<comment type="caution">
    <text evidence="9">The sequence shown here is derived from an EMBL/GenBank/DDBJ whole genome shotgun (WGS) entry which is preliminary data.</text>
</comment>
<feature type="binding site" evidence="6 7">
    <location>
        <position position="35"/>
    </location>
    <ligand>
        <name>Zn(2+)</name>
        <dbReference type="ChEBI" id="CHEBI:29105"/>
    </ligand>
</feature>
<dbReference type="RefSeq" id="WP_149430182.1">
    <property type="nucleotide sequence ID" value="NZ_VLNY01000004.1"/>
</dbReference>
<dbReference type="InterPro" id="IPR046425">
    <property type="entry name" value="ClpX_bact"/>
</dbReference>
<dbReference type="NCBIfam" id="TIGR00382">
    <property type="entry name" value="clpX"/>
    <property type="match status" value="1"/>
</dbReference>
<keyword evidence="3 6" id="KW-0862">Zinc</keyword>
<comment type="subunit">
    <text evidence="6">Component of the ClpX-ClpP complex. Forms a hexameric ring that, in the presence of ATP, binds to fourteen ClpP subunits assembled into a disk-like structure with a central cavity, resembling the structure of eukaryotic proteasomes.</text>
</comment>
<dbReference type="GO" id="GO:0005524">
    <property type="term" value="F:ATP binding"/>
    <property type="evidence" value="ECO:0007669"/>
    <property type="project" value="UniProtKB-UniRule"/>
</dbReference>
<evidence type="ECO:0000256" key="3">
    <source>
        <dbReference type="ARBA" id="ARBA00022833"/>
    </source>
</evidence>
<dbReference type="FunFam" id="3.40.50.300:FF:000005">
    <property type="entry name" value="ATP-dependent Clp protease ATP-binding subunit ClpX"/>
    <property type="match status" value="1"/>
</dbReference>
<dbReference type="InterPro" id="IPR003593">
    <property type="entry name" value="AAA+_ATPase"/>
</dbReference>
<keyword evidence="9" id="KW-0378">Hydrolase</keyword>
<dbReference type="FunFam" id="1.10.8.60:FF:000002">
    <property type="entry name" value="ATP-dependent Clp protease ATP-binding subunit ClpX"/>
    <property type="match status" value="1"/>
</dbReference>
<dbReference type="InterPro" id="IPR019489">
    <property type="entry name" value="Clp_ATPase_C"/>
</dbReference>
<keyword evidence="5 6" id="KW-0143">Chaperone</keyword>
<gene>
    <name evidence="6 9" type="primary">clpX</name>
    <name evidence="9" type="ORF">FOY51_10455</name>
</gene>
<evidence type="ECO:0000256" key="1">
    <source>
        <dbReference type="ARBA" id="ARBA00022723"/>
    </source>
</evidence>
<sequence length="427" mass="46611">MARIGDGGDLLKCSFCGKSQKQVKKLIAGPGVYICDECIDLCNEIIEEELAESSEVKLDELPKPREIRDFLENYVIGQDTAKRTLAVAVYNHYKRIQAGDKGRDARGGESVELAKSNILMLGPTGCGKTYLAQTLAKMLNVPFAIADATALTEAGYVGEDVENILLKLIQAADYDVKRAETGIIYIDEVDKIARKSENPSITRDVSGEGVQQALLKILEGTQASVPPQGGRKHPHQEFIQIDTTNVLFIVAGAFAGLEKIVSDRIGKRGIGFGSEVHSKADIDTQDHFAEVMPEDLIKFGLIPEFIGRLPVVASVTSLDKESLVTILSEPKNALVKQYTRLFEMDGVELEFTSEALEAIADQAILRGTGARGLRAIMEEVLNPVMYDIPSRDDVAKVVVTAETVVDNVLPTIVPRKAQRAERRDKSA</sequence>
<dbReference type="SUPFAM" id="SSF52540">
    <property type="entry name" value="P-loop containing nucleoside triphosphate hydrolases"/>
    <property type="match status" value="1"/>
</dbReference>
<feature type="binding site" evidence="6 7">
    <location>
        <position position="38"/>
    </location>
    <ligand>
        <name>Zn(2+)</name>
        <dbReference type="ChEBI" id="CHEBI:29105"/>
    </ligand>
</feature>
<dbReference type="PANTHER" id="PTHR48102">
    <property type="entry name" value="ATP-DEPENDENT CLP PROTEASE ATP-BINDING SUBUNIT CLPX-LIKE, MITOCHONDRIAL-RELATED"/>
    <property type="match status" value="1"/>
</dbReference>
<feature type="binding site" evidence="6 7">
    <location>
        <position position="16"/>
    </location>
    <ligand>
        <name>Zn(2+)</name>
        <dbReference type="ChEBI" id="CHEBI:29105"/>
    </ligand>
</feature>
<dbReference type="GO" id="GO:0008233">
    <property type="term" value="F:peptidase activity"/>
    <property type="evidence" value="ECO:0007669"/>
    <property type="project" value="UniProtKB-KW"/>
</dbReference>
<name>A0A5A7SE74_9NOCA</name>
<dbReference type="InterPro" id="IPR004487">
    <property type="entry name" value="Clp_protease_ATP-bd_su_ClpX"/>
</dbReference>
<keyword evidence="1 6" id="KW-0479">Metal-binding</keyword>
<dbReference type="GO" id="GO:0051082">
    <property type="term" value="F:unfolded protein binding"/>
    <property type="evidence" value="ECO:0007669"/>
    <property type="project" value="UniProtKB-UniRule"/>
</dbReference>
<dbReference type="InterPro" id="IPR027417">
    <property type="entry name" value="P-loop_NTPase"/>
</dbReference>
<feature type="binding site" evidence="6 7">
    <location>
        <position position="13"/>
    </location>
    <ligand>
        <name>Zn(2+)</name>
        <dbReference type="ChEBI" id="CHEBI:29105"/>
    </ligand>
</feature>
<evidence type="ECO:0000313" key="9">
    <source>
        <dbReference type="EMBL" id="KAA0022923.1"/>
    </source>
</evidence>
<dbReference type="NCBIfam" id="NF003745">
    <property type="entry name" value="PRK05342.1"/>
    <property type="match status" value="1"/>
</dbReference>
<evidence type="ECO:0000256" key="7">
    <source>
        <dbReference type="PROSITE-ProRule" id="PRU01250"/>
    </source>
</evidence>
<dbReference type="SMART" id="SM01086">
    <property type="entry name" value="ClpB_D2-small"/>
    <property type="match status" value="1"/>
</dbReference>
<dbReference type="GO" id="GO:0051301">
    <property type="term" value="P:cell division"/>
    <property type="evidence" value="ECO:0007669"/>
    <property type="project" value="TreeGrafter"/>
</dbReference>
<evidence type="ECO:0000256" key="2">
    <source>
        <dbReference type="ARBA" id="ARBA00022741"/>
    </source>
</evidence>
<keyword evidence="4 6" id="KW-0067">ATP-binding</keyword>
<evidence type="ECO:0000256" key="6">
    <source>
        <dbReference type="HAMAP-Rule" id="MF_00175"/>
    </source>
</evidence>
<keyword evidence="9" id="KW-0645">Protease</keyword>
<dbReference type="SMART" id="SM00994">
    <property type="entry name" value="zf-C4_ClpX"/>
    <property type="match status" value="1"/>
</dbReference>
<dbReference type="Pfam" id="PF06689">
    <property type="entry name" value="zf-C4_ClpX"/>
    <property type="match status" value="1"/>
</dbReference>
<dbReference type="Proteomes" id="UP000322244">
    <property type="component" value="Unassembled WGS sequence"/>
</dbReference>
<dbReference type="AlphaFoldDB" id="A0A5A7SE74"/>
<dbReference type="CDD" id="cd19497">
    <property type="entry name" value="RecA-like_ClpX"/>
    <property type="match status" value="1"/>
</dbReference>
<dbReference type="InterPro" id="IPR010603">
    <property type="entry name" value="Znf_CppX_C4"/>
</dbReference>
<dbReference type="PROSITE" id="PS51902">
    <property type="entry name" value="CLPX_ZB"/>
    <property type="match status" value="1"/>
</dbReference>
<dbReference type="OrthoDB" id="9804062at2"/>
<dbReference type="InterPro" id="IPR050052">
    <property type="entry name" value="ATP-dep_Clp_protease_ClpX"/>
</dbReference>
<dbReference type="Gene3D" id="3.40.50.300">
    <property type="entry name" value="P-loop containing nucleotide triphosphate hydrolases"/>
    <property type="match status" value="1"/>
</dbReference>
<keyword evidence="10" id="KW-1185">Reference proteome</keyword>
<dbReference type="GO" id="GO:0140662">
    <property type="term" value="F:ATP-dependent protein folding chaperone"/>
    <property type="evidence" value="ECO:0007669"/>
    <property type="project" value="InterPro"/>
</dbReference>
<dbReference type="EMBL" id="VLNY01000004">
    <property type="protein sequence ID" value="KAA0022923.1"/>
    <property type="molecule type" value="Genomic_DNA"/>
</dbReference>
<proteinExistence type="inferred from homology"/>
<dbReference type="InterPro" id="IPR003959">
    <property type="entry name" value="ATPase_AAA_core"/>
</dbReference>
<protein>
    <recommendedName>
        <fullName evidence="6">ATP-dependent Clp protease ATP-binding subunit ClpX</fullName>
    </recommendedName>
</protein>
<dbReference type="GO" id="GO:0016887">
    <property type="term" value="F:ATP hydrolysis activity"/>
    <property type="evidence" value="ECO:0007669"/>
    <property type="project" value="InterPro"/>
</dbReference>
<reference evidence="9 10" key="1">
    <citation type="submission" date="2019-07" db="EMBL/GenBank/DDBJ databases">
        <title>Rhodococcus cavernicolus sp. nov., isolated from a cave.</title>
        <authorList>
            <person name="Lee S.D."/>
        </authorList>
    </citation>
    <scope>NUCLEOTIDE SEQUENCE [LARGE SCALE GENOMIC DNA]</scope>
    <source>
        <strain evidence="9 10">C1-24</strain>
    </source>
</reference>
<dbReference type="SUPFAM" id="SSF57716">
    <property type="entry name" value="Glucocorticoid receptor-like (DNA-binding domain)"/>
    <property type="match status" value="1"/>
</dbReference>
<dbReference type="PANTHER" id="PTHR48102:SF7">
    <property type="entry name" value="ATP-DEPENDENT CLP PROTEASE ATP-BINDING SUBUNIT CLPX-LIKE, MITOCHONDRIAL"/>
    <property type="match status" value="1"/>
</dbReference>
<dbReference type="HAMAP" id="MF_00175">
    <property type="entry name" value="ClpX"/>
    <property type="match status" value="1"/>
</dbReference>
<keyword evidence="2 6" id="KW-0547">Nucleotide-binding</keyword>
<evidence type="ECO:0000259" key="8">
    <source>
        <dbReference type="PROSITE" id="PS51902"/>
    </source>
</evidence>
<dbReference type="Pfam" id="PF10431">
    <property type="entry name" value="ClpB_D2-small"/>
    <property type="match status" value="1"/>
</dbReference>
<dbReference type="GO" id="GO:0051603">
    <property type="term" value="P:proteolysis involved in protein catabolic process"/>
    <property type="evidence" value="ECO:0007669"/>
    <property type="project" value="TreeGrafter"/>
</dbReference>
<dbReference type="GO" id="GO:0008270">
    <property type="term" value="F:zinc ion binding"/>
    <property type="evidence" value="ECO:0007669"/>
    <property type="project" value="UniProtKB-UniRule"/>
</dbReference>
<feature type="domain" description="ClpX-type ZB" evidence="8">
    <location>
        <begin position="1"/>
        <end position="54"/>
    </location>
</feature>
<evidence type="ECO:0000256" key="5">
    <source>
        <dbReference type="ARBA" id="ARBA00023186"/>
    </source>
</evidence>
<comment type="function">
    <text evidence="6">ATP-dependent specificity component of the Clp protease. It directs the protease to specific substrates. Can perform chaperone functions in the absence of ClpP.</text>
</comment>
<dbReference type="Pfam" id="PF07724">
    <property type="entry name" value="AAA_2"/>
    <property type="match status" value="1"/>
</dbReference>
<accession>A0A5A7SE74</accession>
<organism evidence="9 10">
    <name type="scientific">Antrihabitans cavernicola</name>
    <dbReference type="NCBI Taxonomy" id="2495913"/>
    <lineage>
        <taxon>Bacteria</taxon>
        <taxon>Bacillati</taxon>
        <taxon>Actinomycetota</taxon>
        <taxon>Actinomycetes</taxon>
        <taxon>Mycobacteriales</taxon>
        <taxon>Nocardiaceae</taxon>
        <taxon>Antrihabitans</taxon>
    </lineage>
</organism>
<dbReference type="InterPro" id="IPR038366">
    <property type="entry name" value="Znf_CppX_C4_sf"/>
</dbReference>
<dbReference type="InterPro" id="IPR059188">
    <property type="entry name" value="Znf_CLPX-like"/>
</dbReference>
<evidence type="ECO:0000256" key="4">
    <source>
        <dbReference type="ARBA" id="ARBA00022840"/>
    </source>
</evidence>
<comment type="similarity">
    <text evidence="6 7">Belongs to the ClpX chaperone family.</text>
</comment>
<feature type="binding site" evidence="6">
    <location>
        <begin position="123"/>
        <end position="130"/>
    </location>
    <ligand>
        <name>ATP</name>
        <dbReference type="ChEBI" id="CHEBI:30616"/>
    </ligand>
</feature>